<keyword evidence="2" id="KW-1185">Reference proteome</keyword>
<comment type="caution">
    <text evidence="1">The sequence shown here is derived from an EMBL/GenBank/DDBJ whole genome shotgun (WGS) entry which is preliminary data.</text>
</comment>
<dbReference type="RefSeq" id="WP_183621413.1">
    <property type="nucleotide sequence ID" value="NZ_JACIEX010000004.1"/>
</dbReference>
<gene>
    <name evidence="1" type="ORF">GGQ79_002249</name>
</gene>
<name>A0AB34YR15_9HYPH</name>
<protein>
    <submittedName>
        <fullName evidence="1">Uncharacterized protein</fullName>
    </submittedName>
</protein>
<proteinExistence type="predicted"/>
<evidence type="ECO:0000313" key="1">
    <source>
        <dbReference type="EMBL" id="MBB4093737.1"/>
    </source>
</evidence>
<dbReference type="EMBL" id="JACIEX010000004">
    <property type="protein sequence ID" value="MBB4093737.1"/>
    <property type="molecule type" value="Genomic_DNA"/>
</dbReference>
<evidence type="ECO:0000313" key="2">
    <source>
        <dbReference type="Proteomes" id="UP000553980"/>
    </source>
</evidence>
<accession>A0AB34YR15</accession>
<dbReference type="AlphaFoldDB" id="A0AB34YR15"/>
<sequence>MTKTFVLQCTIASEWKVKGLDACAEMKAIAKARTRFATGIGLTAPTSPF</sequence>
<reference evidence="1 2" key="1">
    <citation type="submission" date="2020-08" db="EMBL/GenBank/DDBJ databases">
        <title>Genomic Encyclopedia of Type Strains, Phase IV (KMG-IV): sequencing the most valuable type-strain genomes for metagenomic binning, comparative biology and taxonomic classification.</title>
        <authorList>
            <person name="Goeker M."/>
        </authorList>
    </citation>
    <scope>NUCLEOTIDE SEQUENCE [LARGE SCALE GENOMIC DNA]</scope>
    <source>
        <strain evidence="1 2">DSM 23868</strain>
    </source>
</reference>
<organism evidence="1 2">
    <name type="scientific">Brucella pecoris</name>
    <dbReference type="NCBI Taxonomy" id="867683"/>
    <lineage>
        <taxon>Bacteria</taxon>
        <taxon>Pseudomonadati</taxon>
        <taxon>Pseudomonadota</taxon>
        <taxon>Alphaproteobacteria</taxon>
        <taxon>Hyphomicrobiales</taxon>
        <taxon>Brucellaceae</taxon>
        <taxon>Brucella/Ochrobactrum group</taxon>
        <taxon>Brucella</taxon>
    </lineage>
</organism>
<dbReference type="Proteomes" id="UP000553980">
    <property type="component" value="Unassembled WGS sequence"/>
</dbReference>